<dbReference type="PROSITE" id="PS50012">
    <property type="entry name" value="RCC1_3"/>
    <property type="match status" value="2"/>
</dbReference>
<feature type="compositionally biased region" description="Acidic residues" evidence="3">
    <location>
        <begin position="367"/>
        <end position="379"/>
    </location>
</feature>
<dbReference type="PRINTS" id="PR00633">
    <property type="entry name" value="RCCNDNSATION"/>
</dbReference>
<keyword evidence="1" id="KW-0677">Repeat</keyword>
<dbReference type="InterPro" id="IPR011333">
    <property type="entry name" value="SKP1/BTB/POZ_sf"/>
</dbReference>
<feature type="region of interest" description="Disordered" evidence="3">
    <location>
        <begin position="1367"/>
        <end position="1399"/>
    </location>
</feature>
<feature type="compositionally biased region" description="Polar residues" evidence="3">
    <location>
        <begin position="1373"/>
        <end position="1397"/>
    </location>
</feature>
<dbReference type="PROSITE" id="PS50097">
    <property type="entry name" value="BTB"/>
    <property type="match status" value="1"/>
</dbReference>
<feature type="repeat" description="RCC1" evidence="2">
    <location>
        <begin position="547"/>
        <end position="607"/>
    </location>
</feature>
<evidence type="ECO:0000256" key="2">
    <source>
        <dbReference type="PROSITE-ProRule" id="PRU00235"/>
    </source>
</evidence>
<proteinExistence type="predicted"/>
<comment type="caution">
    <text evidence="6">The sequence shown here is derived from an EMBL/GenBank/DDBJ whole genome shotgun (WGS) entry which is preliminary data.</text>
</comment>
<dbReference type="InterPro" id="IPR009091">
    <property type="entry name" value="RCC1/BLIP-II"/>
</dbReference>
<evidence type="ECO:0000259" key="5">
    <source>
        <dbReference type="PROSITE" id="PS50097"/>
    </source>
</evidence>
<feature type="chain" id="PRO_5034800785" description="BTB domain-containing protein" evidence="4">
    <location>
        <begin position="29"/>
        <end position="1738"/>
    </location>
</feature>
<evidence type="ECO:0000256" key="4">
    <source>
        <dbReference type="SAM" id="SignalP"/>
    </source>
</evidence>
<dbReference type="SUPFAM" id="SSF48403">
    <property type="entry name" value="Ankyrin repeat"/>
    <property type="match status" value="1"/>
</dbReference>
<dbReference type="SMART" id="SM00225">
    <property type="entry name" value="BTB"/>
    <property type="match status" value="2"/>
</dbReference>
<evidence type="ECO:0000256" key="3">
    <source>
        <dbReference type="SAM" id="MobiDB-lite"/>
    </source>
</evidence>
<feature type="compositionally biased region" description="Basic and acidic residues" evidence="3">
    <location>
        <begin position="1706"/>
        <end position="1732"/>
    </location>
</feature>
<dbReference type="CDD" id="cd18186">
    <property type="entry name" value="BTB_POZ_ZBTB_KLHL-like"/>
    <property type="match status" value="1"/>
</dbReference>
<dbReference type="SUPFAM" id="SSF50985">
    <property type="entry name" value="RCC1/BLIP-II"/>
    <property type="match status" value="1"/>
</dbReference>
<evidence type="ECO:0000313" key="7">
    <source>
        <dbReference type="Proteomes" id="UP000433883"/>
    </source>
</evidence>
<protein>
    <recommendedName>
        <fullName evidence="5">BTB domain-containing protein</fullName>
    </recommendedName>
</protein>
<organism evidence="6 7">
    <name type="scientific">Venturia inaequalis</name>
    <name type="common">Apple scab fungus</name>
    <dbReference type="NCBI Taxonomy" id="5025"/>
    <lineage>
        <taxon>Eukaryota</taxon>
        <taxon>Fungi</taxon>
        <taxon>Dikarya</taxon>
        <taxon>Ascomycota</taxon>
        <taxon>Pezizomycotina</taxon>
        <taxon>Dothideomycetes</taxon>
        <taxon>Pleosporomycetidae</taxon>
        <taxon>Venturiales</taxon>
        <taxon>Venturiaceae</taxon>
        <taxon>Venturia</taxon>
    </lineage>
</organism>
<feature type="compositionally biased region" description="Basic and acidic residues" evidence="3">
    <location>
        <begin position="1617"/>
        <end position="1626"/>
    </location>
</feature>
<dbReference type="InterPro" id="IPR051625">
    <property type="entry name" value="Signaling_Regulatory_Domain"/>
</dbReference>
<feature type="region of interest" description="Disordered" evidence="3">
    <location>
        <begin position="1409"/>
        <end position="1428"/>
    </location>
</feature>
<reference evidence="6 7" key="1">
    <citation type="submission" date="2019-11" db="EMBL/GenBank/DDBJ databases">
        <title>Venturia inaequalis Genome Resource.</title>
        <authorList>
            <person name="Lichtner F.J."/>
        </authorList>
    </citation>
    <scope>NUCLEOTIDE SEQUENCE [LARGE SCALE GENOMIC DNA]</scope>
    <source>
        <strain evidence="6">Bline_iso_100314</strain>
    </source>
</reference>
<dbReference type="InterPro" id="IPR036770">
    <property type="entry name" value="Ankyrin_rpt-contain_sf"/>
</dbReference>
<feature type="region of interest" description="Disordered" evidence="3">
    <location>
        <begin position="358"/>
        <end position="388"/>
    </location>
</feature>
<dbReference type="SUPFAM" id="SSF54695">
    <property type="entry name" value="POZ domain"/>
    <property type="match status" value="1"/>
</dbReference>
<dbReference type="InterPro" id="IPR002110">
    <property type="entry name" value="Ankyrin_rpt"/>
</dbReference>
<feature type="region of interest" description="Disordered" evidence="3">
    <location>
        <begin position="1453"/>
        <end position="1626"/>
    </location>
</feature>
<feature type="region of interest" description="Disordered" evidence="3">
    <location>
        <begin position="1304"/>
        <end position="1339"/>
    </location>
</feature>
<dbReference type="InterPro" id="IPR000408">
    <property type="entry name" value="Reg_chr_condens"/>
</dbReference>
<name>A0A8H3YM03_VENIN</name>
<feature type="compositionally biased region" description="Low complexity" evidence="3">
    <location>
        <begin position="1581"/>
        <end position="1592"/>
    </location>
</feature>
<accession>A0A8H3YM03</accession>
<dbReference type="Gene3D" id="1.25.40.20">
    <property type="entry name" value="Ankyrin repeat-containing domain"/>
    <property type="match status" value="1"/>
</dbReference>
<feature type="region of interest" description="Disordered" evidence="3">
    <location>
        <begin position="1680"/>
        <end position="1738"/>
    </location>
</feature>
<evidence type="ECO:0000256" key="1">
    <source>
        <dbReference type="ARBA" id="ARBA00022737"/>
    </source>
</evidence>
<keyword evidence="4" id="KW-0732">Signal</keyword>
<dbReference type="Pfam" id="PF13540">
    <property type="entry name" value="RCC1_2"/>
    <property type="match status" value="1"/>
</dbReference>
<feature type="compositionally biased region" description="Pro residues" evidence="3">
    <location>
        <begin position="1491"/>
        <end position="1502"/>
    </location>
</feature>
<dbReference type="Proteomes" id="UP000433883">
    <property type="component" value="Unassembled WGS sequence"/>
</dbReference>
<feature type="signal peptide" evidence="4">
    <location>
        <begin position="1"/>
        <end position="28"/>
    </location>
</feature>
<dbReference type="Pfam" id="PF00651">
    <property type="entry name" value="BTB"/>
    <property type="match status" value="1"/>
</dbReference>
<dbReference type="EMBL" id="WNWQ01000589">
    <property type="protein sequence ID" value="KAE9965650.1"/>
    <property type="molecule type" value="Genomic_DNA"/>
</dbReference>
<sequence length="1738" mass="191550">MQLPTSSFHCYIPPLVFIILAFTLHVFAAPKPDVIFEGTLTLDYVDMPKTSVAVAVATPTAKPVDVGIGLAMLKRLQTRNPSSESLHCERAPVTPGFAPLPRTSDCSTDNQFATQQTTYQVPRHLLLWSLSIASALRAFKQALIPSGHSEAHFAEATRKLLASSRPMSGYLWKYYLENHVESFRRVLQTANYTTRAGTQKSNLGLGIGSPGSFGTSPTLTVKGRKEYEPSPAAGGLLLTRADLNHRDSVGRTLLHLAASSPSDNAFDFASALLEHPLTDVYIQDNENGWTALHRAFYVGNVAIAQAILTRDMQDVMGHGSSTVHHHAGGLIKIKDKEGNGPFDVYEMTLEGDMAAVNSQRLRPGDQSDSDDESMPDTADDGSKVRHGLVPHMNLKGDEIYSFGSNQNLTLGFGDEDDRQHPERITLRRPDHLYFRFYREHIEATSPFGQPAESKIKSEWVSDLPSIIRDKPIRILNAHMSKLHTVILTDDPESNVYVCGHGPGGRLGVGDETTRYQYVCVEGGALARKKIVTVALGQNHTLALSDQGEIFSWGSNGFGQLGYDLPKTSSRNEEPVQTSPRQIFGPLKREAIIGVAASRIHSVAFTATALYTFGKNEGQLGIVHSESRSLEIQDTPRNVAASRFSSPIIAVSAIDRATTVLLESHEVQVFSNYGYTRLTFPLDGFTNYFLKSSFLTTKYETSPNCISKVVSSGDTICAMSTSGEIFTVNVSSPTVSAQSKTTSTTNPNRIRNALSLPLRIWSNKKTHLAARDVDIDQNGAIIIVTQAGSVWRRVKRSKIKDANLAGAGEVKAKDHKYSRIPGLTRVIAVRASGFGAFAAVREDSKKMKTDMVISPSTLWSDLWPLVPFQTLYPSDGVAPSFPKRDLIDFVLRSEDPDEDIETVIEPRDTPLLPYDLYICSTTADIEIPVHQFILAGRSRVMRSALEEFNESGSFSIPEVLSVQKSSDRKLRLIFQGMDILTTFNLVMYIYTDTVAPVWQSRSKKPQMAFRYRQTRMEILKIANRLELTHLESSLKRIVPTTPNLNKDMELAYKDPAFFETADVIVQLADDEEEWVHGALICQRCPFFEGLFKGRAAGGWLAQRREELDDEDGAVKVDLSHVQPPVFHRVLRHIYADTGVELFDDLVSDDTDAFLDTVIEVMGVANELMLDRLSEICQKVVGEYVTFRNVCQLLNAIAPCSVTNFKDKALEYICFNLEAVLRHGHLEELDEDVLTELDETSQRLQQSCSIFARSGRAEALLVERYPDLEKRMAQERQSKIDSILLLNKYGDTGPRAPASYRAGSFHELSSDTPLHHKTKRRLSKDVAAGSPSPATSPLLKSKRSAHDLIFDMDEEDEEDLRPLSSLTERLREAVSPNTNLSSTSVPSQHENSPFSNREAPSSGALLSFQRASVDSPKDPGRPWGSTPLPSSKLNIKEVIEQASLSRTSTLSIGLSAKSTTESKTSGSFTGKLSQKERKRMMQTHLQGDSSPLSPEPAPASPSPASPWQMSAAKQRATSRTNSESMLTPESASIARTPQLTMRQTVAKPSTSSRQNTSTTPVGPATQSRSVSTSQMTPPKSMPKAKQQQGSSSSKTPVKKPATDVPGFAISDKPVPIQSVRHEPQRTKELSLDQRSILDILSEQAIEKTAIKDFAAKRSLQEIQQEQEFQEWWEKESARVIEEEQAAAAKGRRDSGANRGRGKKRGRGGKAEGKKKEKGSAADGHARKAKVKAEASKAQAS</sequence>
<dbReference type="InterPro" id="IPR000210">
    <property type="entry name" value="BTB/POZ_dom"/>
</dbReference>
<dbReference type="Gene3D" id="3.30.710.10">
    <property type="entry name" value="Potassium Channel Kv1.1, Chain A"/>
    <property type="match status" value="2"/>
</dbReference>
<dbReference type="PANTHER" id="PTHR22872:SF2">
    <property type="entry name" value="INHIBITOR OF BRUTON TYROSINE KINASE"/>
    <property type="match status" value="1"/>
</dbReference>
<dbReference type="PANTHER" id="PTHR22872">
    <property type="entry name" value="BTK-BINDING PROTEIN-RELATED"/>
    <property type="match status" value="1"/>
</dbReference>
<feature type="repeat" description="RCC1" evidence="2">
    <location>
        <begin position="493"/>
        <end position="546"/>
    </location>
</feature>
<evidence type="ECO:0000313" key="6">
    <source>
        <dbReference type="EMBL" id="KAE9965650.1"/>
    </source>
</evidence>
<feature type="compositionally biased region" description="Polar residues" evidence="3">
    <location>
        <begin position="1453"/>
        <end position="1470"/>
    </location>
</feature>
<feature type="compositionally biased region" description="Polar residues" evidence="3">
    <location>
        <begin position="1513"/>
        <end position="1575"/>
    </location>
</feature>
<dbReference type="SMART" id="SM00248">
    <property type="entry name" value="ANK"/>
    <property type="match status" value="2"/>
</dbReference>
<dbReference type="Gene3D" id="2.130.10.30">
    <property type="entry name" value="Regulator of chromosome condensation 1/beta-lactamase-inhibitor protein II"/>
    <property type="match status" value="1"/>
</dbReference>
<dbReference type="Pfam" id="PF12796">
    <property type="entry name" value="Ank_2"/>
    <property type="match status" value="1"/>
</dbReference>
<feature type="domain" description="BTB" evidence="5">
    <location>
        <begin position="1060"/>
        <end position="1135"/>
    </location>
</feature>
<gene>
    <name evidence="6" type="ORF">BLS_007465</name>
</gene>